<name>A0A2A9MLK6_BESBE</name>
<feature type="compositionally biased region" description="Gly residues" evidence="4">
    <location>
        <begin position="448"/>
        <end position="465"/>
    </location>
</feature>
<evidence type="ECO:0000256" key="3">
    <source>
        <dbReference type="ARBA" id="ARBA00022490"/>
    </source>
</evidence>
<comment type="similarity">
    <text evidence="2">Belongs to the proteasome inhibitor PI31 family.</text>
</comment>
<dbReference type="InterPro" id="IPR013886">
    <property type="entry name" value="PI31_Prot_C"/>
</dbReference>
<feature type="compositionally biased region" description="Basic and acidic residues" evidence="4">
    <location>
        <begin position="418"/>
        <end position="435"/>
    </location>
</feature>
<dbReference type="EMBL" id="NWUJ01000003">
    <property type="protein sequence ID" value="PFH36537.1"/>
    <property type="molecule type" value="Genomic_DNA"/>
</dbReference>
<feature type="signal peptide" evidence="5">
    <location>
        <begin position="1"/>
        <end position="29"/>
    </location>
</feature>
<feature type="compositionally biased region" description="Basic and acidic residues" evidence="4">
    <location>
        <begin position="242"/>
        <end position="262"/>
    </location>
</feature>
<dbReference type="OrthoDB" id="68090at2759"/>
<dbReference type="RefSeq" id="XP_029220546.1">
    <property type="nucleotide sequence ID" value="XM_029363180.1"/>
</dbReference>
<comment type="caution">
    <text evidence="7">The sequence shown here is derived from an EMBL/GenBank/DDBJ whole genome shotgun (WGS) entry which is preliminary data.</text>
</comment>
<evidence type="ECO:0000256" key="4">
    <source>
        <dbReference type="SAM" id="MobiDB-lite"/>
    </source>
</evidence>
<keyword evidence="8" id="KW-1185">Reference proteome</keyword>
<dbReference type="KEGG" id="bbes:BESB_047290"/>
<evidence type="ECO:0000259" key="6">
    <source>
        <dbReference type="Pfam" id="PF08577"/>
    </source>
</evidence>
<feature type="region of interest" description="Disordered" evidence="4">
    <location>
        <begin position="232"/>
        <end position="267"/>
    </location>
</feature>
<dbReference type="Pfam" id="PF08577">
    <property type="entry name" value="PI31_Prot_C"/>
    <property type="match status" value="1"/>
</dbReference>
<sequence>MAVHFLPRAPSRFAVISLFLVCLPPLCTGLSDQVVIVSAFSAAMTDLSVEDPSLSPSTACDPLSANGSCASTLQSLLQLKQGHFRDAAEALTLAVHASFLDSGFTPLYGHTNVRGEFLTEGRDSSEAVDSPLEVSTSHGDYVRLADGRVAQVVYDPAAFHLDEKPSTSPEYTLSYSRRRGLEELTGKKKPEWRVQIRCAVAGFALTVSARDEATGDEFLAAEFPLEAAASILELDTQGRGGRPRDSTPGRGKEDDTENEGRSNLKQSTKGLLASIESRLISPLVRALAPCAKMNPTDRGGAAKPPPEGSTSSALSHASPELPTSSLSPPSSLPHAGGPSVGGQDLRAPGLPDSTRRPEEAFPPRPDQEEGGTHVGPRHPFFFGDEPGGRDRLPMPPLPEGFVPGARYDPIGPFGVEPNPDHERPPRWDNRGDLDPTGRSPFGSAFGNFPGGRFGGGGGGFGGGFI</sequence>
<keyword evidence="3" id="KW-0963">Cytoplasm</keyword>
<comment type="subcellular location">
    <subcellularLocation>
        <location evidence="1">Cytoplasm</location>
    </subcellularLocation>
</comment>
<evidence type="ECO:0000313" key="8">
    <source>
        <dbReference type="Proteomes" id="UP000224006"/>
    </source>
</evidence>
<feature type="region of interest" description="Disordered" evidence="4">
    <location>
        <begin position="292"/>
        <end position="465"/>
    </location>
</feature>
<dbReference type="VEuPathDB" id="ToxoDB:BESB_047290"/>
<feature type="compositionally biased region" description="Basic and acidic residues" evidence="4">
    <location>
        <begin position="353"/>
        <end position="371"/>
    </location>
</feature>
<evidence type="ECO:0000256" key="1">
    <source>
        <dbReference type="ARBA" id="ARBA00004496"/>
    </source>
</evidence>
<evidence type="ECO:0000256" key="2">
    <source>
        <dbReference type="ARBA" id="ARBA00006405"/>
    </source>
</evidence>
<dbReference type="PANTHER" id="PTHR13266">
    <property type="entry name" value="PROTEASOME INHIBITOR"/>
    <property type="match status" value="1"/>
</dbReference>
<dbReference type="GO" id="GO:0043161">
    <property type="term" value="P:proteasome-mediated ubiquitin-dependent protein catabolic process"/>
    <property type="evidence" value="ECO:0007669"/>
    <property type="project" value="InterPro"/>
</dbReference>
<dbReference type="GO" id="GO:0004866">
    <property type="term" value="F:endopeptidase inhibitor activity"/>
    <property type="evidence" value="ECO:0007669"/>
    <property type="project" value="InterPro"/>
</dbReference>
<dbReference type="GeneID" id="40309659"/>
<dbReference type="PANTHER" id="PTHR13266:SF1">
    <property type="entry name" value="PROTEASOME INHIBITOR PI31 SUBUNIT"/>
    <property type="match status" value="1"/>
</dbReference>
<keyword evidence="5" id="KW-0732">Signal</keyword>
<dbReference type="GO" id="GO:0070628">
    <property type="term" value="F:proteasome binding"/>
    <property type="evidence" value="ECO:0007669"/>
    <property type="project" value="InterPro"/>
</dbReference>
<dbReference type="Proteomes" id="UP000224006">
    <property type="component" value="Chromosome III"/>
</dbReference>
<feature type="compositionally biased region" description="Low complexity" evidence="4">
    <location>
        <begin position="318"/>
        <end position="333"/>
    </location>
</feature>
<feature type="chain" id="PRO_5012021402" description="PI31 proteasome regulator C-terminal domain-containing protein" evidence="5">
    <location>
        <begin position="30"/>
        <end position="465"/>
    </location>
</feature>
<dbReference type="AlphaFoldDB" id="A0A2A9MLK6"/>
<gene>
    <name evidence="7" type="ORF">BESB_047290</name>
</gene>
<evidence type="ECO:0000313" key="7">
    <source>
        <dbReference type="EMBL" id="PFH36537.1"/>
    </source>
</evidence>
<reference evidence="7 8" key="1">
    <citation type="submission" date="2017-09" db="EMBL/GenBank/DDBJ databases">
        <title>Genome sequencing of Besnoitia besnoiti strain Bb-Ger1.</title>
        <authorList>
            <person name="Schares G."/>
            <person name="Venepally P."/>
            <person name="Lorenzi H.A."/>
        </authorList>
    </citation>
    <scope>NUCLEOTIDE SEQUENCE [LARGE SCALE GENOMIC DNA]</scope>
    <source>
        <strain evidence="7 8">Bb-Ger1</strain>
    </source>
</reference>
<accession>A0A2A9MLK6</accession>
<evidence type="ECO:0000256" key="5">
    <source>
        <dbReference type="SAM" id="SignalP"/>
    </source>
</evidence>
<protein>
    <recommendedName>
        <fullName evidence="6">PI31 proteasome regulator C-terminal domain-containing protein</fullName>
    </recommendedName>
</protein>
<organism evidence="7 8">
    <name type="scientific">Besnoitia besnoiti</name>
    <name type="common">Apicomplexan protozoan</name>
    <dbReference type="NCBI Taxonomy" id="94643"/>
    <lineage>
        <taxon>Eukaryota</taxon>
        <taxon>Sar</taxon>
        <taxon>Alveolata</taxon>
        <taxon>Apicomplexa</taxon>
        <taxon>Conoidasida</taxon>
        <taxon>Coccidia</taxon>
        <taxon>Eucoccidiorida</taxon>
        <taxon>Eimeriorina</taxon>
        <taxon>Sarcocystidae</taxon>
        <taxon>Besnoitia</taxon>
    </lineage>
</organism>
<proteinExistence type="inferred from homology"/>
<dbReference type="InterPro" id="IPR045128">
    <property type="entry name" value="PI31-like"/>
</dbReference>
<dbReference type="GO" id="GO:0005737">
    <property type="term" value="C:cytoplasm"/>
    <property type="evidence" value="ECO:0007669"/>
    <property type="project" value="UniProtKB-SubCell"/>
</dbReference>
<feature type="domain" description="PI31 proteasome regulator C-terminal" evidence="6">
    <location>
        <begin position="340"/>
        <end position="412"/>
    </location>
</feature>